<name>A0A8J2K313_9HEXA</name>
<protein>
    <submittedName>
        <fullName evidence="1">Uncharacterized protein</fullName>
    </submittedName>
</protein>
<evidence type="ECO:0000313" key="2">
    <source>
        <dbReference type="Proteomes" id="UP000708208"/>
    </source>
</evidence>
<sequence>INKGKVFEVSKL</sequence>
<gene>
    <name evidence="1" type="ORF">AFUS01_LOCUS8104</name>
</gene>
<reference evidence="1" key="1">
    <citation type="submission" date="2021-06" db="EMBL/GenBank/DDBJ databases">
        <authorList>
            <person name="Hodson N. C."/>
            <person name="Mongue J. A."/>
            <person name="Jaron S. K."/>
        </authorList>
    </citation>
    <scope>NUCLEOTIDE SEQUENCE</scope>
</reference>
<feature type="non-terminal residue" evidence="1">
    <location>
        <position position="12"/>
    </location>
</feature>
<dbReference type="Proteomes" id="UP000708208">
    <property type="component" value="Unassembled WGS sequence"/>
</dbReference>
<proteinExistence type="predicted"/>
<keyword evidence="2" id="KW-1185">Reference proteome</keyword>
<evidence type="ECO:0000313" key="1">
    <source>
        <dbReference type="EMBL" id="CAG7718733.1"/>
    </source>
</evidence>
<organism evidence="1 2">
    <name type="scientific">Allacma fusca</name>
    <dbReference type="NCBI Taxonomy" id="39272"/>
    <lineage>
        <taxon>Eukaryota</taxon>
        <taxon>Metazoa</taxon>
        <taxon>Ecdysozoa</taxon>
        <taxon>Arthropoda</taxon>
        <taxon>Hexapoda</taxon>
        <taxon>Collembola</taxon>
        <taxon>Symphypleona</taxon>
        <taxon>Sminthuridae</taxon>
        <taxon>Allacma</taxon>
    </lineage>
</organism>
<accession>A0A8J2K313</accession>
<comment type="caution">
    <text evidence="1">The sequence shown here is derived from an EMBL/GenBank/DDBJ whole genome shotgun (WGS) entry which is preliminary data.</text>
</comment>
<dbReference type="EMBL" id="CAJVCH010055632">
    <property type="protein sequence ID" value="CAG7718733.1"/>
    <property type="molecule type" value="Genomic_DNA"/>
</dbReference>